<dbReference type="GeneID" id="40924921"/>
<sequence length="561" mass="62691">MPIPIQNITEKVSIAGNGIVALMIAYFAFLKAREEDKAIKISIRGKYPITQTTAAFLVPSLSWNEILSVVPPGKKFIEALGKFFTEFNGGILLPNADKIIYQAEEFIEAVKSCGEEDIYRKKELLIEFSKLSLSLWGFIHETADEELRHILLESNYLACRERSVSEIRLRDGYRLDIYYDVLNFEEKLDATIKESREAGYQQAQLISPDELIQLDSSFQLFYENYSTTRSDGVRCWNPGAGVILRPGGCINTPVFLSKFVDYLTRVMGTYLTEDGKEKPCFKAKLGEVVGLGYSVEKNHVSQFHIADKKATIKKRNYNSNDFILCPGESVGTLRRFGLFEPPHARFAGFSLKLILPERLVLKAGFKMDYKCNLAIRTGVASSSVVQVGKFGESFTLGIGGMKAFLGLDEPDLNADYAIKASVYQLNMLNQIYAPLISVCLDRDTRCITLGQQELDQLIRDRFLTRWTGARACAYDGVPTICYGQNEYGSIKNLIVATHLSSGGVTNAPGSAYLVAHLREKQNTHNTGSLGGFFRKAKEPKEPKDTEQLLSIMSATRQAQIP</sequence>
<evidence type="ECO:0000313" key="3">
    <source>
        <dbReference type="EMBL" id="CBJ11024.1"/>
    </source>
</evidence>
<evidence type="ECO:0000256" key="2">
    <source>
        <dbReference type="SAM" id="Phobius"/>
    </source>
</evidence>
<evidence type="ECO:0000313" key="4">
    <source>
        <dbReference type="Proteomes" id="UP000001060"/>
    </source>
</evidence>
<dbReference type="HOGENOM" id="CLU_485543_0_0_6"/>
<gene>
    <name evidence="3" type="ordered locus">LLO_0683</name>
</gene>
<feature type="compositionally biased region" description="Polar residues" evidence="1">
    <location>
        <begin position="547"/>
        <end position="561"/>
    </location>
</feature>
<proteinExistence type="predicted"/>
<feature type="transmembrane region" description="Helical" evidence="2">
    <location>
        <begin position="12"/>
        <end position="30"/>
    </location>
</feature>
<dbReference type="OrthoDB" id="5654419at2"/>
<feature type="region of interest" description="Disordered" evidence="1">
    <location>
        <begin position="525"/>
        <end position="561"/>
    </location>
</feature>
<dbReference type="eggNOG" id="ENOG5033PI9">
    <property type="taxonomic scope" value="Bacteria"/>
</dbReference>
<protein>
    <recommendedName>
        <fullName evidence="5">FAD dependent oxidoreductase</fullName>
    </recommendedName>
</protein>
<keyword evidence="2" id="KW-0812">Transmembrane</keyword>
<name>D3HQ57_LEGLN</name>
<dbReference type="RefSeq" id="WP_003632704.1">
    <property type="nucleotide sequence ID" value="NC_013861.1"/>
</dbReference>
<feature type="compositionally biased region" description="Basic and acidic residues" evidence="1">
    <location>
        <begin position="535"/>
        <end position="546"/>
    </location>
</feature>
<dbReference type="EMBL" id="FN650140">
    <property type="protein sequence ID" value="CBJ11024.1"/>
    <property type="molecule type" value="Genomic_DNA"/>
</dbReference>
<accession>D3HQ57</accession>
<evidence type="ECO:0000256" key="1">
    <source>
        <dbReference type="SAM" id="MobiDB-lite"/>
    </source>
</evidence>
<dbReference type="STRING" id="661367.LLO_0683"/>
<keyword evidence="4" id="KW-1185">Reference proteome</keyword>
<evidence type="ECO:0008006" key="5">
    <source>
        <dbReference type="Google" id="ProtNLM"/>
    </source>
</evidence>
<dbReference type="KEGG" id="llo:LLO_0683"/>
<organism evidence="3 4">
    <name type="scientific">Legionella longbeachae serogroup 1 (strain NSW150)</name>
    <dbReference type="NCBI Taxonomy" id="661367"/>
    <lineage>
        <taxon>Bacteria</taxon>
        <taxon>Pseudomonadati</taxon>
        <taxon>Pseudomonadota</taxon>
        <taxon>Gammaproteobacteria</taxon>
        <taxon>Legionellales</taxon>
        <taxon>Legionellaceae</taxon>
        <taxon>Legionella</taxon>
    </lineage>
</organism>
<keyword evidence="2" id="KW-1133">Transmembrane helix</keyword>
<dbReference type="AlphaFoldDB" id="D3HQ57"/>
<dbReference type="Proteomes" id="UP000001060">
    <property type="component" value="Chromosome"/>
</dbReference>
<reference evidence="3 4" key="1">
    <citation type="journal article" date="2010" name="PLoS Genet.">
        <title>Analysis of the Legionella longbeachae genome and transcriptome uncovers unique strategies to cause Legionnaires' disease.</title>
        <authorList>
            <person name="Cazalet C."/>
            <person name="Gomez-Valero L."/>
            <person name="Rusniok C."/>
            <person name="Lomma M."/>
            <person name="Dervins-Ravault D."/>
            <person name="Newton H."/>
            <person name="Sansom F."/>
            <person name="Jarraud S."/>
            <person name="Zidane N."/>
            <person name="Ma L."/>
            <person name="Bouchier C."/>
            <person name="Etienne J."/>
            <person name="Hartland E."/>
            <person name="Buchrieser C."/>
        </authorList>
    </citation>
    <scope>NUCLEOTIDE SEQUENCE [LARGE SCALE GENOMIC DNA]</scope>
    <source>
        <strain evidence="3 4">NSW150</strain>
    </source>
</reference>
<keyword evidence="2" id="KW-0472">Membrane</keyword>